<dbReference type="InterPro" id="IPR052022">
    <property type="entry name" value="26kDa_periplasmic_antigen"/>
</dbReference>
<dbReference type="RefSeq" id="WP_093918232.1">
    <property type="nucleotide sequence ID" value="NZ_FONW01000001.1"/>
</dbReference>
<gene>
    <name evidence="2" type="ORF">SAMN05216283_101498</name>
</gene>
<organism evidence="2 3">
    <name type="scientific">Sunxiuqinia elliptica</name>
    <dbReference type="NCBI Taxonomy" id="655355"/>
    <lineage>
        <taxon>Bacteria</taxon>
        <taxon>Pseudomonadati</taxon>
        <taxon>Bacteroidota</taxon>
        <taxon>Bacteroidia</taxon>
        <taxon>Marinilabiliales</taxon>
        <taxon>Prolixibacteraceae</taxon>
        <taxon>Sunxiuqinia</taxon>
    </lineage>
</organism>
<evidence type="ECO:0000256" key="1">
    <source>
        <dbReference type="SAM" id="Phobius"/>
    </source>
</evidence>
<reference evidence="2 3" key="1">
    <citation type="submission" date="2016-10" db="EMBL/GenBank/DDBJ databases">
        <authorList>
            <person name="de Groot N.N."/>
        </authorList>
    </citation>
    <scope>NUCLEOTIDE SEQUENCE [LARGE SCALE GENOMIC DNA]</scope>
    <source>
        <strain evidence="2 3">CGMCC 1.9156</strain>
    </source>
</reference>
<dbReference type="Pfam" id="PF04402">
    <property type="entry name" value="SIMPL"/>
    <property type="match status" value="1"/>
</dbReference>
<evidence type="ECO:0000313" key="3">
    <source>
        <dbReference type="Proteomes" id="UP000198964"/>
    </source>
</evidence>
<evidence type="ECO:0008006" key="4">
    <source>
        <dbReference type="Google" id="ProtNLM"/>
    </source>
</evidence>
<keyword evidence="1" id="KW-0472">Membrane</keyword>
<feature type="transmembrane region" description="Helical" evidence="1">
    <location>
        <begin position="6"/>
        <end position="24"/>
    </location>
</feature>
<dbReference type="PIRSF" id="PIRSF029033">
    <property type="entry name" value="UCP029033"/>
    <property type="match status" value="1"/>
</dbReference>
<keyword evidence="1" id="KW-0812">Transmembrane</keyword>
<dbReference type="Gene3D" id="3.30.70.2970">
    <property type="entry name" value="Protein of unknown function (DUF541), domain 2"/>
    <property type="match status" value="1"/>
</dbReference>
<dbReference type="Proteomes" id="UP000198964">
    <property type="component" value="Unassembled WGS sequence"/>
</dbReference>
<evidence type="ECO:0000313" key="2">
    <source>
        <dbReference type="EMBL" id="SFE58935.1"/>
    </source>
</evidence>
<proteinExistence type="predicted"/>
<dbReference type="InterPro" id="IPR007497">
    <property type="entry name" value="SIMPL/DUF541"/>
</dbReference>
<dbReference type="GO" id="GO:0006974">
    <property type="term" value="P:DNA damage response"/>
    <property type="evidence" value="ECO:0007669"/>
    <property type="project" value="TreeGrafter"/>
</dbReference>
<dbReference type="AlphaFoldDB" id="A0A1I2BS77"/>
<sequence length="236" mass="26622">MDKRNWIQAAIVAVALVIAGYFIGNMHRNSVSYNRFVQVKGLSEKEVMADLAVWPIQITLTGNDLKALKSDIEKQKAEVQQFFTDQGFDEHELTIGSTNIEDARAQLYGGNSDGRAYRYVVKTEFTVRTGDIEKLQTALTESLSLISKGVLIGSKNTWRPIEYIFTRLNEIKPAMIEEATKNAREVAEKFALDSNSKVGKIKTARQGLFTINDRDQNSPHIKIVRVVSTIDYFLED</sequence>
<dbReference type="EMBL" id="FONW01000001">
    <property type="protein sequence ID" value="SFE58935.1"/>
    <property type="molecule type" value="Genomic_DNA"/>
</dbReference>
<dbReference type="STRING" id="655355.SAMN05216283_101498"/>
<keyword evidence="3" id="KW-1185">Reference proteome</keyword>
<accession>A0A1I2BS77</accession>
<name>A0A1I2BS77_9BACT</name>
<keyword evidence="1" id="KW-1133">Transmembrane helix</keyword>
<dbReference type="InterPro" id="IPR016907">
    <property type="entry name" value="UCP029033"/>
</dbReference>
<dbReference type="Gene3D" id="3.30.110.170">
    <property type="entry name" value="Protein of unknown function (DUF541), domain 1"/>
    <property type="match status" value="1"/>
</dbReference>
<protein>
    <recommendedName>
        <fullName evidence="4">SIMPL domain-containing protein</fullName>
    </recommendedName>
</protein>
<dbReference type="PANTHER" id="PTHR34387:SF2">
    <property type="entry name" value="SLR1258 PROTEIN"/>
    <property type="match status" value="1"/>
</dbReference>
<dbReference type="PANTHER" id="PTHR34387">
    <property type="entry name" value="SLR1258 PROTEIN"/>
    <property type="match status" value="1"/>
</dbReference>